<protein>
    <submittedName>
        <fullName evidence="3">Uncharacterized protein</fullName>
    </submittedName>
</protein>
<accession>A0A1G6KR54</accession>
<dbReference type="Proteomes" id="UP000199322">
    <property type="component" value="Unassembled WGS sequence"/>
</dbReference>
<keyword evidence="2" id="KW-1133">Transmembrane helix</keyword>
<keyword evidence="2" id="KW-0812">Transmembrane</keyword>
<gene>
    <name evidence="3" type="ORF">SAMN04488588_0856</name>
</gene>
<dbReference type="AlphaFoldDB" id="A0A1G6KR54"/>
<name>A0A1G6KR54_9BACT</name>
<evidence type="ECO:0000313" key="3">
    <source>
        <dbReference type="EMBL" id="SDC33569.1"/>
    </source>
</evidence>
<feature type="coiled-coil region" evidence="1">
    <location>
        <begin position="86"/>
        <end position="113"/>
    </location>
</feature>
<proteinExistence type="predicted"/>
<feature type="transmembrane region" description="Helical" evidence="2">
    <location>
        <begin position="24"/>
        <end position="43"/>
    </location>
</feature>
<evidence type="ECO:0000256" key="2">
    <source>
        <dbReference type="SAM" id="Phobius"/>
    </source>
</evidence>
<keyword evidence="1" id="KW-0175">Coiled coil</keyword>
<evidence type="ECO:0000256" key="1">
    <source>
        <dbReference type="SAM" id="Coils"/>
    </source>
</evidence>
<evidence type="ECO:0000313" key="4">
    <source>
        <dbReference type="Proteomes" id="UP000199322"/>
    </source>
</evidence>
<keyword evidence="2" id="KW-0472">Membrane</keyword>
<dbReference type="STRING" id="28234.SAMN04488588_0856"/>
<sequence>MLIESITQKYHFYSIIRGDIIKKLIFVLIAIIIALVLFLVFAFEGFGLGGETQGTKATGIQIEEGKIPLITIESDKIYVNGELVSKDNLRSTFENLFKKIERVEIDYSKAKRTTYLVVEDILKKLNLTIIEK</sequence>
<reference evidence="3 4" key="1">
    <citation type="submission" date="2016-10" db="EMBL/GenBank/DDBJ databases">
        <authorList>
            <person name="de Groot N.N."/>
        </authorList>
    </citation>
    <scope>NUCLEOTIDE SEQUENCE [LARGE SCALE GENOMIC DNA]</scope>
    <source>
        <strain evidence="3 4">WG14</strain>
    </source>
</reference>
<keyword evidence="4" id="KW-1185">Reference proteome</keyword>
<organism evidence="3 4">
    <name type="scientific">Geotoga petraea</name>
    <dbReference type="NCBI Taxonomy" id="28234"/>
    <lineage>
        <taxon>Bacteria</taxon>
        <taxon>Thermotogati</taxon>
        <taxon>Thermotogota</taxon>
        <taxon>Thermotogae</taxon>
        <taxon>Petrotogales</taxon>
        <taxon>Petrotogaceae</taxon>
        <taxon>Geotoga</taxon>
    </lineage>
</organism>
<dbReference type="EMBL" id="FMYV01000003">
    <property type="protein sequence ID" value="SDC33569.1"/>
    <property type="molecule type" value="Genomic_DNA"/>
</dbReference>